<reference evidence="2 3" key="1">
    <citation type="journal article" date="2024" name="Ann. Entomol. Soc. Am.">
        <title>Genomic analyses of the southern and eastern yellowjacket wasps (Hymenoptera: Vespidae) reveal evolutionary signatures of social life.</title>
        <authorList>
            <person name="Catto M.A."/>
            <person name="Caine P.B."/>
            <person name="Orr S.E."/>
            <person name="Hunt B.G."/>
            <person name="Goodisman M.A.D."/>
        </authorList>
    </citation>
    <scope>NUCLEOTIDE SEQUENCE [LARGE SCALE GENOMIC DNA]</scope>
    <source>
        <strain evidence="2">232</strain>
        <tissue evidence="2">Head and thorax</tissue>
    </source>
</reference>
<dbReference type="EMBL" id="JAYRBN010000066">
    <property type="protein sequence ID" value="KAL2736702.1"/>
    <property type="molecule type" value="Genomic_DNA"/>
</dbReference>
<protein>
    <submittedName>
        <fullName evidence="2">Uncharacterized protein</fullName>
    </submittedName>
</protein>
<gene>
    <name evidence="2" type="ORF">V1477_013211</name>
</gene>
<keyword evidence="3" id="KW-1185">Reference proteome</keyword>
<feature type="region of interest" description="Disordered" evidence="1">
    <location>
        <begin position="22"/>
        <end position="44"/>
    </location>
</feature>
<dbReference type="Proteomes" id="UP001607303">
    <property type="component" value="Unassembled WGS sequence"/>
</dbReference>
<dbReference type="AlphaFoldDB" id="A0ABD2BVA0"/>
<evidence type="ECO:0000256" key="1">
    <source>
        <dbReference type="SAM" id="MobiDB-lite"/>
    </source>
</evidence>
<name>A0ABD2BVA0_VESMC</name>
<evidence type="ECO:0000313" key="3">
    <source>
        <dbReference type="Proteomes" id="UP001607303"/>
    </source>
</evidence>
<accession>A0ABD2BVA0</accession>
<evidence type="ECO:0000313" key="2">
    <source>
        <dbReference type="EMBL" id="KAL2736702.1"/>
    </source>
</evidence>
<comment type="caution">
    <text evidence="2">The sequence shown here is derived from an EMBL/GenBank/DDBJ whole genome shotgun (WGS) entry which is preliminary data.</text>
</comment>
<sequence>MFSQKLSKKNFLLISEVGKKSSRRNTDKNSSVGDTMDLERSSKTIQTRKLMNVRCKRKQSPAYAIRLESGFRYSWRSKKLLAYRMGLLEYRAAVQLSKRHQPTLSDDLTFLRILQFDVKSGIEASVASRLNIQQQHKEN</sequence>
<proteinExistence type="predicted"/>
<organism evidence="2 3">
    <name type="scientific">Vespula maculifrons</name>
    <name type="common">Eastern yellow jacket</name>
    <name type="synonym">Wasp</name>
    <dbReference type="NCBI Taxonomy" id="7453"/>
    <lineage>
        <taxon>Eukaryota</taxon>
        <taxon>Metazoa</taxon>
        <taxon>Ecdysozoa</taxon>
        <taxon>Arthropoda</taxon>
        <taxon>Hexapoda</taxon>
        <taxon>Insecta</taxon>
        <taxon>Pterygota</taxon>
        <taxon>Neoptera</taxon>
        <taxon>Endopterygota</taxon>
        <taxon>Hymenoptera</taxon>
        <taxon>Apocrita</taxon>
        <taxon>Aculeata</taxon>
        <taxon>Vespoidea</taxon>
        <taxon>Vespidae</taxon>
        <taxon>Vespinae</taxon>
        <taxon>Vespula</taxon>
    </lineage>
</organism>